<dbReference type="PANTHER" id="PTHR43867">
    <property type="entry name" value="CELLULOSE SYNTHASE CATALYTIC SUBUNIT A [UDP-FORMING]"/>
    <property type="match status" value="1"/>
</dbReference>
<keyword evidence="11 12" id="KW-0472">Membrane</keyword>
<dbReference type="AlphaFoldDB" id="A0A381DXE6"/>
<dbReference type="EMBL" id="UFUW01000001">
    <property type="protein sequence ID" value="SUX17872.1"/>
    <property type="molecule type" value="Genomic_DNA"/>
</dbReference>
<feature type="transmembrane region" description="Helical" evidence="12">
    <location>
        <begin position="381"/>
        <end position="404"/>
    </location>
</feature>
<dbReference type="Proteomes" id="UP000254572">
    <property type="component" value="Unassembled WGS sequence"/>
</dbReference>
<feature type="transmembrane region" description="Helical" evidence="12">
    <location>
        <begin position="550"/>
        <end position="567"/>
    </location>
</feature>
<keyword evidence="8 14" id="KW-0808">Transferase</keyword>
<keyword evidence="6" id="KW-0997">Cell inner membrane</keyword>
<comment type="similarity">
    <text evidence="3">Belongs to the glycosyltransferase 2 family. OpgH subfamily.</text>
</comment>
<keyword evidence="9 12" id="KW-0812">Transmembrane</keyword>
<evidence type="ECO:0000259" key="13">
    <source>
        <dbReference type="Pfam" id="PF13632"/>
    </source>
</evidence>
<evidence type="ECO:0000256" key="3">
    <source>
        <dbReference type="ARBA" id="ARBA00009337"/>
    </source>
</evidence>
<evidence type="ECO:0000313" key="15">
    <source>
        <dbReference type="Proteomes" id="UP000254572"/>
    </source>
</evidence>
<dbReference type="SUPFAM" id="SSF53448">
    <property type="entry name" value="Nucleotide-diphospho-sugar transferases"/>
    <property type="match status" value="1"/>
</dbReference>
<dbReference type="Gene3D" id="3.90.550.10">
    <property type="entry name" value="Spore Coat Polysaccharide Biosynthesis Protein SpsA, Chain A"/>
    <property type="match status" value="1"/>
</dbReference>
<evidence type="ECO:0000256" key="10">
    <source>
        <dbReference type="ARBA" id="ARBA00022989"/>
    </source>
</evidence>
<feature type="transmembrane region" description="Helical" evidence="12">
    <location>
        <begin position="528"/>
        <end position="544"/>
    </location>
</feature>
<keyword evidence="7 14" id="KW-0328">Glycosyltransferase</keyword>
<dbReference type="NCBIfam" id="NF003962">
    <property type="entry name" value="PRK05454.2-5"/>
    <property type="match status" value="1"/>
</dbReference>
<reference evidence="14 15" key="1">
    <citation type="submission" date="2018-06" db="EMBL/GenBank/DDBJ databases">
        <authorList>
            <consortium name="Pathogen Informatics"/>
            <person name="Doyle S."/>
        </authorList>
    </citation>
    <scope>NUCLEOTIDE SEQUENCE [LARGE SCALE GENOMIC DNA]</scope>
    <source>
        <strain evidence="14 15">NCTC13294</strain>
    </source>
</reference>
<gene>
    <name evidence="14" type="primary">mdoH</name>
    <name evidence="14" type="ORF">NCTC13294_00147</name>
</gene>
<dbReference type="InterPro" id="IPR050321">
    <property type="entry name" value="Glycosyltr_2/OpgH_subfam"/>
</dbReference>
<dbReference type="GO" id="GO:0016758">
    <property type="term" value="F:hexosyltransferase activity"/>
    <property type="evidence" value="ECO:0007669"/>
    <property type="project" value="TreeGrafter"/>
</dbReference>
<evidence type="ECO:0000256" key="11">
    <source>
        <dbReference type="ARBA" id="ARBA00023136"/>
    </source>
</evidence>
<evidence type="ECO:0000256" key="7">
    <source>
        <dbReference type="ARBA" id="ARBA00022676"/>
    </source>
</evidence>
<dbReference type="GO" id="GO:0005886">
    <property type="term" value="C:plasma membrane"/>
    <property type="evidence" value="ECO:0007669"/>
    <property type="project" value="UniProtKB-SubCell"/>
</dbReference>
<proteinExistence type="inferred from homology"/>
<accession>A0A381DXE6</accession>
<comment type="pathway">
    <text evidence="2">Glycan metabolism; osmoregulated periplasmic glucan (OPG) biosynthesis.</text>
</comment>
<protein>
    <recommendedName>
        <fullName evidence="4">Glucans biosynthesis glucosyltransferase H</fullName>
    </recommendedName>
</protein>
<evidence type="ECO:0000256" key="4">
    <source>
        <dbReference type="ARBA" id="ARBA00020585"/>
    </source>
</evidence>
<feature type="transmembrane region" description="Helical" evidence="12">
    <location>
        <begin position="38"/>
        <end position="59"/>
    </location>
</feature>
<feature type="domain" description="Glycosyltransferase 2-like" evidence="13">
    <location>
        <begin position="210"/>
        <end position="402"/>
    </location>
</feature>
<dbReference type="InterPro" id="IPR029044">
    <property type="entry name" value="Nucleotide-diphossugar_trans"/>
</dbReference>
<evidence type="ECO:0000313" key="14">
    <source>
        <dbReference type="EMBL" id="SUX17872.1"/>
    </source>
</evidence>
<dbReference type="RefSeq" id="WP_115610488.1">
    <property type="nucleotide sequence ID" value="NZ_JBHLZC010000001.1"/>
</dbReference>
<dbReference type="PANTHER" id="PTHR43867:SF5">
    <property type="entry name" value="GLUCANS BIOSYNTHESIS GLUCOSYLTRANSFERASE H"/>
    <property type="match status" value="1"/>
</dbReference>
<keyword evidence="10 12" id="KW-1133">Transmembrane helix</keyword>
<evidence type="ECO:0000256" key="1">
    <source>
        <dbReference type="ARBA" id="ARBA00004429"/>
    </source>
</evidence>
<dbReference type="CDD" id="cd04191">
    <property type="entry name" value="Glucan_BSP_MdoH"/>
    <property type="match status" value="1"/>
</dbReference>
<evidence type="ECO:0000256" key="2">
    <source>
        <dbReference type="ARBA" id="ARBA00005001"/>
    </source>
</evidence>
<evidence type="ECO:0000256" key="5">
    <source>
        <dbReference type="ARBA" id="ARBA00022475"/>
    </source>
</evidence>
<keyword evidence="5" id="KW-1003">Cell membrane</keyword>
<keyword evidence="15" id="KW-1185">Reference proteome</keyword>
<name>A0A381DXE6_9GAMM</name>
<dbReference type="Pfam" id="PF13632">
    <property type="entry name" value="Glyco_trans_2_3"/>
    <property type="match status" value="1"/>
</dbReference>
<sequence length="689" mass="76550">MNTTIPAVPPEAPLNMRVQSLRKAPGRPPIHTPLRTHLARLVAFGGALAIGTFGSWHMLKAFGDGRSTLLQYILFVFFALTFYWVAFSTTACLAGLLPQRRHQGRLDPQGGKVALLMPVYGEDPALTHAALLAMAQELSHTALADRAEIFIISDTQKPDAWLGETAALHVLREKSPLPVWYRRRAQNSGRKSGNVENFVRRWGGRYAYMIMLDADSLMEADTLVEMVARMDAEPRLGLLQTMPRLIGGNSLLARAIQFAGALYGPIVARGVAAWQGEDGNYWGHNAIIRVQAFADSCGLPILRGRNPIGGHILSHDFVEAALLRRAGWHVRMDPDLGGSYEGLPPTLDDLVGRERRWAQGNMQHLGIIGSKGLRWPSRIHFLIGIASYIMSPIWLIMLIVGTGITAQTLFTKPKYFTSARQLFPDWPTFDPERMLWLFFAAISLLLLPKFIGWIRVLISSKRRRAFGGTLAVTQGFIVELIISTLYAPLLMLIQTRHVIDIFLGRDSGWRTQNREGALLPWKDAIKRNLLYVAIATIVLCGLIWQAPNQIIWLSPIIIGLFLSPWLSRHSGNTRLGGWLAKKHILLIPEETSPPAIETAAEANSTAFAACRSRRIHELGRDRALAAAHIAALDLNAPQSTKDRLLHITAKAKLQEAQHYAEALKYLTPQELMHTAGSPELIETLLNLPE</sequence>
<feature type="transmembrane region" description="Helical" evidence="12">
    <location>
        <begin position="434"/>
        <end position="454"/>
    </location>
</feature>
<feature type="transmembrane region" description="Helical" evidence="12">
    <location>
        <begin position="71"/>
        <end position="97"/>
    </location>
</feature>
<comment type="subcellular location">
    <subcellularLocation>
        <location evidence="1">Cell inner membrane</location>
        <topology evidence="1">Multi-pass membrane protein</topology>
    </subcellularLocation>
</comment>
<evidence type="ECO:0000256" key="9">
    <source>
        <dbReference type="ARBA" id="ARBA00022692"/>
    </source>
</evidence>
<dbReference type="InterPro" id="IPR001173">
    <property type="entry name" value="Glyco_trans_2-like"/>
</dbReference>
<dbReference type="NCBIfam" id="NF003958">
    <property type="entry name" value="PRK05454.2-1"/>
    <property type="match status" value="1"/>
</dbReference>
<evidence type="ECO:0000256" key="6">
    <source>
        <dbReference type="ARBA" id="ARBA00022519"/>
    </source>
</evidence>
<evidence type="ECO:0000256" key="8">
    <source>
        <dbReference type="ARBA" id="ARBA00022679"/>
    </source>
</evidence>
<dbReference type="OrthoDB" id="9775281at2"/>
<organism evidence="14 15">
    <name type="scientific">Cardiobacterium valvarum</name>
    <dbReference type="NCBI Taxonomy" id="194702"/>
    <lineage>
        <taxon>Bacteria</taxon>
        <taxon>Pseudomonadati</taxon>
        <taxon>Pseudomonadota</taxon>
        <taxon>Gammaproteobacteria</taxon>
        <taxon>Cardiobacteriales</taxon>
        <taxon>Cardiobacteriaceae</taxon>
        <taxon>Cardiobacterium</taxon>
    </lineage>
</organism>
<evidence type="ECO:0000256" key="12">
    <source>
        <dbReference type="SAM" id="Phobius"/>
    </source>
</evidence>